<dbReference type="RefSeq" id="WP_111377802.1">
    <property type="nucleotide sequence ID" value="NZ_CP043612.1"/>
</dbReference>
<organism evidence="1 2">
    <name type="scientific">Flavobacterium nitrogenifigens</name>
    <dbReference type="NCBI Taxonomy" id="1617283"/>
    <lineage>
        <taxon>Bacteria</taxon>
        <taxon>Pseudomonadati</taxon>
        <taxon>Bacteroidota</taxon>
        <taxon>Flavobacteriia</taxon>
        <taxon>Flavobacteriales</taxon>
        <taxon>Flavobacteriaceae</taxon>
        <taxon>Flavobacterium</taxon>
    </lineage>
</organism>
<sequence>MAIQRTRRTKEQIEADKIIKEELLKLGETIYEEAKQNSRVAKDTYYTTDRVRPAGTLNKAGGTLRDSINYRVEGDTTLMLGQVYYGAYQKPNELLVSVDRHTPEATKTIITNITQILLQPFTSNA</sequence>
<keyword evidence="2" id="KW-1185">Reference proteome</keyword>
<reference evidence="1 2" key="1">
    <citation type="submission" date="2017-05" db="EMBL/GenBank/DDBJ databases">
        <authorList>
            <person name="Varghese N."/>
            <person name="Submissions S."/>
        </authorList>
    </citation>
    <scope>NUCLEOTIDE SEQUENCE [LARGE SCALE GENOMIC DNA]</scope>
    <source>
        <strain evidence="1 2">DSM 29982</strain>
    </source>
</reference>
<proteinExistence type="predicted"/>
<dbReference type="OrthoDB" id="1365755at2"/>
<name>A0A521AE12_9FLAO</name>
<dbReference type="AlphaFoldDB" id="A0A521AE12"/>
<evidence type="ECO:0000313" key="1">
    <source>
        <dbReference type="EMBL" id="SMO33054.1"/>
    </source>
</evidence>
<gene>
    <name evidence="1" type="ORF">SAMN06265220_10155</name>
</gene>
<protein>
    <submittedName>
        <fullName evidence="1">Uncharacterized protein</fullName>
    </submittedName>
</protein>
<accession>A0A521AE12</accession>
<dbReference type="Proteomes" id="UP000319267">
    <property type="component" value="Unassembled WGS sequence"/>
</dbReference>
<evidence type="ECO:0000313" key="2">
    <source>
        <dbReference type="Proteomes" id="UP000319267"/>
    </source>
</evidence>
<dbReference type="EMBL" id="FXTQ01000001">
    <property type="protein sequence ID" value="SMO33054.1"/>
    <property type="molecule type" value="Genomic_DNA"/>
</dbReference>